<evidence type="ECO:0000313" key="2">
    <source>
        <dbReference type="EMBL" id="JAT71793.1"/>
    </source>
</evidence>
<sequence>MGVKVTEGEATSVTGEKLYTTSYLPDEPPRAAFVIHHGLAEHIGRYTPMATTLAEKGIAVFLHDAYGHGKSSGERAYIPSCDTMVADLNSRRATALSEIAAIWPGEAPALFLGGHSMGGLIAALAAQAQPAGLAGAVIMSPAMGVPASLGLVVQEAVAGVLVHIVPRLKALKVVDPTGLNADPALVQAYVDDPLNTVAPLSLKTAVSLRRGMREVFRGAPGLTVPIYAHHGDSDRITHEPFTRRWTEAVGSQDKTYRLVAGGYHEVLLGPQKDELIDGIAEWILARSAVPARL</sequence>
<dbReference type="InterPro" id="IPR051044">
    <property type="entry name" value="MAG_DAG_Lipase"/>
</dbReference>
<dbReference type="Pfam" id="PF12146">
    <property type="entry name" value="Hydrolase_4"/>
    <property type="match status" value="1"/>
</dbReference>
<dbReference type="PANTHER" id="PTHR11614">
    <property type="entry name" value="PHOSPHOLIPASE-RELATED"/>
    <property type="match status" value="1"/>
</dbReference>
<name>A0A087ST69_AUXPR</name>
<dbReference type="SUPFAM" id="SSF53474">
    <property type="entry name" value="alpha/beta-Hydrolases"/>
    <property type="match status" value="1"/>
</dbReference>
<organism evidence="3 4">
    <name type="scientific">Auxenochlorella protothecoides</name>
    <name type="common">Green microalga</name>
    <name type="synonym">Chlorella protothecoides</name>
    <dbReference type="NCBI Taxonomy" id="3075"/>
    <lineage>
        <taxon>Eukaryota</taxon>
        <taxon>Viridiplantae</taxon>
        <taxon>Chlorophyta</taxon>
        <taxon>core chlorophytes</taxon>
        <taxon>Trebouxiophyceae</taxon>
        <taxon>Chlorellales</taxon>
        <taxon>Chlorellaceae</taxon>
        <taxon>Auxenochlorella</taxon>
    </lineage>
</organism>
<accession>A0A087ST69</accession>
<dbReference type="EMBL" id="KL662184">
    <property type="protein sequence ID" value="KFM28923.1"/>
    <property type="molecule type" value="Genomic_DNA"/>
</dbReference>
<dbReference type="InterPro" id="IPR029058">
    <property type="entry name" value="AB_hydrolase_fold"/>
</dbReference>
<reference evidence="2" key="2">
    <citation type="submission" date="2015-08" db="EMBL/GenBank/DDBJ databases">
        <authorList>
            <person name="Babu N.S."/>
            <person name="Beckwith C.J."/>
            <person name="Beseler K.G."/>
            <person name="Brison A."/>
            <person name="Carone J.V."/>
            <person name="Caskin T.P."/>
            <person name="Diamond M."/>
            <person name="Durham M.E."/>
            <person name="Foxe J.M."/>
            <person name="Go M."/>
            <person name="Henderson B.A."/>
            <person name="Jones I.B."/>
            <person name="McGettigan J.A."/>
            <person name="Micheletti S.J."/>
            <person name="Nasrallah M.E."/>
            <person name="Ortiz D."/>
            <person name="Piller C.R."/>
            <person name="Privatt S.R."/>
            <person name="Schneider S.L."/>
            <person name="Sharp S."/>
            <person name="Smith T.C."/>
            <person name="Stanton J.D."/>
            <person name="Ullery H.E."/>
            <person name="Wilson R.J."/>
            <person name="Serrano M.G."/>
            <person name="Buck G."/>
            <person name="Lee V."/>
            <person name="Wang Y."/>
            <person name="Carvalho R."/>
            <person name="Voegtly L."/>
            <person name="Shi R."/>
            <person name="Duckworth R."/>
            <person name="Johnson A."/>
            <person name="Loviza R."/>
            <person name="Walstead R."/>
            <person name="Shah Z."/>
            <person name="Kiflezghi M."/>
            <person name="Wade K."/>
            <person name="Ball S.L."/>
            <person name="Bradley K.W."/>
            <person name="Asai D.J."/>
            <person name="Bowman C.A."/>
            <person name="Russell D.A."/>
            <person name="Pope W.H."/>
            <person name="Jacobs-Sera D."/>
            <person name="Hendrix R.W."/>
            <person name="Hatfull G.F."/>
        </authorList>
    </citation>
    <scope>NUCLEOTIDE SEQUENCE</scope>
</reference>
<dbReference type="Gene3D" id="3.40.50.1820">
    <property type="entry name" value="alpha/beta hydrolase"/>
    <property type="match status" value="1"/>
</dbReference>
<dbReference type="OrthoDB" id="2498029at2759"/>
<evidence type="ECO:0000313" key="4">
    <source>
        <dbReference type="Proteomes" id="UP000028924"/>
    </source>
</evidence>
<proteinExistence type="predicted"/>
<dbReference type="STRING" id="3075.A0A087ST69"/>
<dbReference type="eggNOG" id="KOG1455">
    <property type="taxonomic scope" value="Eukaryota"/>
</dbReference>
<dbReference type="Proteomes" id="UP000028924">
    <property type="component" value="Unassembled WGS sequence"/>
</dbReference>
<gene>
    <name evidence="3" type="ORF">F751_4087</name>
    <name evidence="2" type="ORF">g.22043</name>
</gene>
<protein>
    <submittedName>
        <fullName evidence="3">Monoglyceride lipase</fullName>
    </submittedName>
</protein>
<reference evidence="3 4" key="1">
    <citation type="journal article" date="2014" name="BMC Genomics">
        <title>Oil accumulation mechanisms of the oleaginous microalga Chlorella protothecoides revealed through its genome, transcriptomes, and proteomes.</title>
        <authorList>
            <person name="Gao C."/>
            <person name="Wang Y."/>
            <person name="Shen Y."/>
            <person name="Yan D."/>
            <person name="He X."/>
            <person name="Dai J."/>
            <person name="Wu Q."/>
        </authorList>
    </citation>
    <scope>NUCLEOTIDE SEQUENCE [LARGE SCALE GENOMIC DNA]</scope>
    <source>
        <strain evidence="3 4">0710</strain>
    </source>
</reference>
<dbReference type="KEGG" id="apro:F751_4087"/>
<evidence type="ECO:0000259" key="1">
    <source>
        <dbReference type="Pfam" id="PF12146"/>
    </source>
</evidence>
<dbReference type="AlphaFoldDB" id="A0A087ST69"/>
<dbReference type="EMBL" id="GDKF01006829">
    <property type="protein sequence ID" value="JAT71793.1"/>
    <property type="molecule type" value="Transcribed_RNA"/>
</dbReference>
<dbReference type="RefSeq" id="XP_011401972.1">
    <property type="nucleotide sequence ID" value="XM_011403670.1"/>
</dbReference>
<dbReference type="GeneID" id="23615478"/>
<keyword evidence="4" id="KW-1185">Reference proteome</keyword>
<evidence type="ECO:0000313" key="3">
    <source>
        <dbReference type="EMBL" id="KFM28923.1"/>
    </source>
</evidence>
<dbReference type="InterPro" id="IPR022742">
    <property type="entry name" value="Hydrolase_4"/>
</dbReference>
<feature type="domain" description="Serine aminopeptidase S33" evidence="1">
    <location>
        <begin position="28"/>
        <end position="268"/>
    </location>
</feature>